<protein>
    <recommendedName>
        <fullName evidence="2">DUF6535 domain-containing protein</fullName>
    </recommendedName>
</protein>
<dbReference type="InterPro" id="IPR045338">
    <property type="entry name" value="DUF6535"/>
</dbReference>
<comment type="caution">
    <text evidence="3">The sequence shown here is derived from an EMBL/GenBank/DDBJ whole genome shotgun (WGS) entry which is preliminary data.</text>
</comment>
<reference evidence="3 4" key="1">
    <citation type="submission" date="2024-01" db="EMBL/GenBank/DDBJ databases">
        <title>A draft genome for the cacao thread blight pathogen Marasmiellus scandens.</title>
        <authorList>
            <person name="Baruah I.K."/>
            <person name="Leung J."/>
            <person name="Bukari Y."/>
            <person name="Amoako-Attah I."/>
            <person name="Meinhardt L.W."/>
            <person name="Bailey B.A."/>
            <person name="Cohen S.P."/>
        </authorList>
    </citation>
    <scope>NUCLEOTIDE SEQUENCE [LARGE SCALE GENOMIC DNA]</scope>
    <source>
        <strain evidence="3 4">GH-19</strain>
    </source>
</reference>
<keyword evidence="1" id="KW-1133">Transmembrane helix</keyword>
<evidence type="ECO:0000259" key="2">
    <source>
        <dbReference type="Pfam" id="PF20153"/>
    </source>
</evidence>
<gene>
    <name evidence="3" type="ORF">VKT23_007266</name>
</gene>
<feature type="transmembrane region" description="Helical" evidence="1">
    <location>
        <begin position="185"/>
        <end position="206"/>
    </location>
</feature>
<keyword evidence="1" id="KW-0812">Transmembrane</keyword>
<feature type="domain" description="DUF6535" evidence="2">
    <location>
        <begin position="34"/>
        <end position="206"/>
    </location>
</feature>
<dbReference type="Pfam" id="PF20153">
    <property type="entry name" value="DUF6535"/>
    <property type="match status" value="1"/>
</dbReference>
<evidence type="ECO:0000313" key="4">
    <source>
        <dbReference type="Proteomes" id="UP001498398"/>
    </source>
</evidence>
<evidence type="ECO:0000256" key="1">
    <source>
        <dbReference type="SAM" id="Phobius"/>
    </source>
</evidence>
<feature type="transmembrane region" description="Helical" evidence="1">
    <location>
        <begin position="125"/>
        <end position="143"/>
    </location>
</feature>
<dbReference type="Proteomes" id="UP001498398">
    <property type="component" value="Unassembled WGS sequence"/>
</dbReference>
<name>A0ABR1JNM3_9AGAR</name>
<feature type="transmembrane region" description="Helical" evidence="1">
    <location>
        <begin position="58"/>
        <end position="75"/>
    </location>
</feature>
<accession>A0ABR1JNM3</accession>
<sequence length="925" mass="105346">MSEDFDSEKGVKEVESIHGRFKPTPDDDACFKLWNMYIGQAQEYDRALLEGWKSDMDGMLLFSALYSATLTALIIESYQNLREDPADTTVALLRQLILLSNGTMVTLQDPPSFQVTTSSIVCNTFWFLSLALALTCSLLATFVQQWSRDFIHKTTMRPSPVVQARVLAFSYFGLRRFGMHTFVDVIPILLHISLLFFFAGLVAFLLPINLPLMYLMACFLFVFMLVYIGLSCMPLVYLDAPYRTPVSDLLWRLGNLLHGFMLRQHQLPLDLSLTEAMIEKSLKDSSLRDRQIMKYTMKSLNHDTELLPMLEAISEAILSPGGGVRLENAAFVVPLVLSQGPEENVASRISRFISVSGTSADPHRQEKDLQTALRALWCLAHLDIRAWGSWNEYHRTTLFWFDCALPNVLVTSESAPKAFMISALALIRASRLQGLKRCMDIVADKLSTRGVSAHERLRSARDIFEKFSADDVHWESKTFKYHLHELRKIFEDGCLPTLSETFAEKLVDQAKSHLSALQCEGRWKAAVIAILAEFLSLASKSNVTPFEMDTTYNLVCTSLPQVALFDQSLEVEDDEAEASYVIQDIPADPESLAPELFMLLFRLFFSTNRALSRSKCRNVIENYVSSTERLHIVAQDKAAHLEECALQDLRDNDPDEPSTCIVSIYYLYLGMGIHKSEQVSPRLLSFARRIHELIPTASYKFTKTRWWSLTGMYTDWILCKDIRNRANGLVCLGSSDGPSPLESQLVDDARALGRSLLIDHHVPERPNPCTEAEYKQWTNDVRTFAMSMTILMVTKFIILNTEDTDGNLLGDWTWMQRALLYYSGRVYEGVQLQFAESVRRLAFLAPWSQPKESPVYDVFHESIMRLSLDWCWITELKAAEMLLEAVVYHKNHQSFRGVVWFEQALFDRCKLVIDESKKAGILDSE</sequence>
<evidence type="ECO:0000313" key="3">
    <source>
        <dbReference type="EMBL" id="KAK7462678.1"/>
    </source>
</evidence>
<dbReference type="EMBL" id="JBANRG010000010">
    <property type="protein sequence ID" value="KAK7462678.1"/>
    <property type="molecule type" value="Genomic_DNA"/>
</dbReference>
<feature type="transmembrane region" description="Helical" evidence="1">
    <location>
        <begin position="212"/>
        <end position="238"/>
    </location>
</feature>
<proteinExistence type="predicted"/>
<keyword evidence="1" id="KW-0472">Membrane</keyword>
<keyword evidence="4" id="KW-1185">Reference proteome</keyword>
<organism evidence="3 4">
    <name type="scientific">Marasmiellus scandens</name>
    <dbReference type="NCBI Taxonomy" id="2682957"/>
    <lineage>
        <taxon>Eukaryota</taxon>
        <taxon>Fungi</taxon>
        <taxon>Dikarya</taxon>
        <taxon>Basidiomycota</taxon>
        <taxon>Agaricomycotina</taxon>
        <taxon>Agaricomycetes</taxon>
        <taxon>Agaricomycetidae</taxon>
        <taxon>Agaricales</taxon>
        <taxon>Marasmiineae</taxon>
        <taxon>Omphalotaceae</taxon>
        <taxon>Marasmiellus</taxon>
    </lineage>
</organism>